<feature type="compositionally biased region" description="Polar residues" evidence="1">
    <location>
        <begin position="240"/>
        <end position="261"/>
    </location>
</feature>
<feature type="region of interest" description="Disordered" evidence="1">
    <location>
        <begin position="33"/>
        <end position="93"/>
    </location>
</feature>
<feature type="region of interest" description="Disordered" evidence="1">
    <location>
        <begin position="233"/>
        <end position="272"/>
    </location>
</feature>
<feature type="region of interest" description="Disordered" evidence="1">
    <location>
        <begin position="365"/>
        <end position="385"/>
    </location>
</feature>
<reference evidence="2 3" key="1">
    <citation type="submission" date="2022-09" db="EMBL/GenBank/DDBJ databases">
        <authorList>
            <person name="Palmer J.M."/>
        </authorList>
    </citation>
    <scope>NUCLEOTIDE SEQUENCE [LARGE SCALE GENOMIC DNA]</scope>
    <source>
        <strain evidence="2 3">DSM 7382</strain>
    </source>
</reference>
<name>A0AAW0GG46_9APHY</name>
<dbReference type="EMBL" id="JASBNA010000009">
    <property type="protein sequence ID" value="KAK7689058.1"/>
    <property type="molecule type" value="Genomic_DNA"/>
</dbReference>
<evidence type="ECO:0000313" key="2">
    <source>
        <dbReference type="EMBL" id="KAK7689058.1"/>
    </source>
</evidence>
<accession>A0AAW0GG46</accession>
<evidence type="ECO:0000256" key="1">
    <source>
        <dbReference type="SAM" id="MobiDB-lite"/>
    </source>
</evidence>
<comment type="caution">
    <text evidence="2">The sequence shown here is derived from an EMBL/GenBank/DDBJ whole genome shotgun (WGS) entry which is preliminary data.</text>
</comment>
<feature type="compositionally biased region" description="Pro residues" evidence="1">
    <location>
        <begin position="76"/>
        <end position="89"/>
    </location>
</feature>
<protein>
    <submittedName>
        <fullName evidence="2">Uncharacterized protein</fullName>
    </submittedName>
</protein>
<gene>
    <name evidence="2" type="ORF">QCA50_007749</name>
</gene>
<evidence type="ECO:0000313" key="3">
    <source>
        <dbReference type="Proteomes" id="UP001385951"/>
    </source>
</evidence>
<dbReference type="AlphaFoldDB" id="A0AAW0GG46"/>
<proteinExistence type="predicted"/>
<organism evidence="2 3">
    <name type="scientific">Cerrena zonata</name>
    <dbReference type="NCBI Taxonomy" id="2478898"/>
    <lineage>
        <taxon>Eukaryota</taxon>
        <taxon>Fungi</taxon>
        <taxon>Dikarya</taxon>
        <taxon>Basidiomycota</taxon>
        <taxon>Agaricomycotina</taxon>
        <taxon>Agaricomycetes</taxon>
        <taxon>Polyporales</taxon>
        <taxon>Cerrenaceae</taxon>
        <taxon>Cerrena</taxon>
    </lineage>
</organism>
<keyword evidence="3" id="KW-1185">Reference proteome</keyword>
<sequence>MSPTPITPVRGFPTATVLGQSLSQVQAVHALAPESPELLPSADIFGDSPGQEPDSPMETDPVPEVHEVPMPHAPRSQPPQPEPGPPPNFDPYNNFDTGWNLDYSMGFNMNMGSMANTASVAGPTATNFGLDEDFAFTDDDFNFFDNPSVTTKNEPSAANMDATLSIFSTLASDTGSLSADFTSTVMHDNTHLSYSAPPLSTLSQPQTSHWLSNSLVDGLTPSEVVATDLHVASSPAKTPVSHSAPSTPSVQLSEQYSSQLTNRRKSGPEAFEPIPFAASHSTADHKYALGKFALPTPPDEEDRAERFQYRASSPLMGWKLRYHNATDPRVGIVRRLVGSKRKAPAQQGGRQSKLAVSWEREYEEWTSSSPTAVEDTKSESDLDDETWIDEDETTHSESRPITPPPPYVPLGPTLLSTYFQFSRLLPLSRPLESSPGNDTTLGTIPAPLSVPTPVSPAAVFGAASEKTKSLEAAAQILVKEAAENPVWAKAWNACAKAGHQTVKPAAEVWQAAVKRTIKLCGLVGSSLSSLQVQDLFTSSNDPSASPMHPLGTPMISAAKSNSVIQILPTALSFWEKLGLEPRAGGKDVTAYVFYESTGALNESNVYDWLAGFHLRIRLDV</sequence>
<dbReference type="Proteomes" id="UP001385951">
    <property type="component" value="Unassembled WGS sequence"/>
</dbReference>